<evidence type="ECO:0000256" key="5">
    <source>
        <dbReference type="ARBA" id="ARBA00022692"/>
    </source>
</evidence>
<dbReference type="CDD" id="cd19952">
    <property type="entry name" value="GT29"/>
    <property type="match status" value="1"/>
</dbReference>
<evidence type="ECO:0000256" key="12">
    <source>
        <dbReference type="ARBA" id="ARBA00034249"/>
    </source>
</evidence>
<comment type="catalytic activity">
    <reaction evidence="12">
        <text>a beta-D-galactoside + CMP-N-acetyl-beta-neuraminate = an N-acetyl-alpha-neuraminyl-(2-&gt;6)-beta-D-galactosyl derivative + CMP + H(+)</text>
        <dbReference type="Rhea" id="RHEA:52104"/>
        <dbReference type="ChEBI" id="CHEBI:15378"/>
        <dbReference type="ChEBI" id="CHEBI:28034"/>
        <dbReference type="ChEBI" id="CHEBI:57812"/>
        <dbReference type="ChEBI" id="CHEBI:60377"/>
        <dbReference type="ChEBI" id="CHEBI:136398"/>
        <dbReference type="EC" id="2.4.3.1"/>
    </reaction>
</comment>
<dbReference type="Gene3D" id="3.90.1480.20">
    <property type="entry name" value="Glycosyl transferase family 29"/>
    <property type="match status" value="1"/>
</dbReference>
<dbReference type="PANTHER" id="PTHR46059:SF1">
    <property type="entry name" value="BETA-GALACTOSIDE ALPHA-2,6-SIALYLTRANSFERASE"/>
    <property type="match status" value="1"/>
</dbReference>
<evidence type="ECO:0000256" key="4">
    <source>
        <dbReference type="ARBA" id="ARBA00022679"/>
    </source>
</evidence>
<dbReference type="Pfam" id="PF00777">
    <property type="entry name" value="Glyco_transf_29"/>
    <property type="match status" value="2"/>
</dbReference>
<evidence type="ECO:0000256" key="9">
    <source>
        <dbReference type="ARBA" id="ARBA00023136"/>
    </source>
</evidence>
<feature type="compositionally biased region" description="Polar residues" evidence="14">
    <location>
        <begin position="450"/>
        <end position="465"/>
    </location>
</feature>
<feature type="compositionally biased region" description="Basic and acidic residues" evidence="14">
    <location>
        <begin position="285"/>
        <end position="304"/>
    </location>
</feature>
<keyword evidence="6" id="KW-0735">Signal-anchor</keyword>
<evidence type="ECO:0000256" key="8">
    <source>
        <dbReference type="ARBA" id="ARBA00023034"/>
    </source>
</evidence>
<dbReference type="eggNOG" id="KOG2692">
    <property type="taxonomic scope" value="Eukaryota"/>
</dbReference>
<keyword evidence="10" id="KW-1015">Disulfide bond</keyword>
<feature type="compositionally biased region" description="Basic and acidic residues" evidence="14">
    <location>
        <begin position="215"/>
        <end position="233"/>
    </location>
</feature>
<organism evidence="15 16">
    <name type="scientific">Bathycoccus prasinos</name>
    <dbReference type="NCBI Taxonomy" id="41875"/>
    <lineage>
        <taxon>Eukaryota</taxon>
        <taxon>Viridiplantae</taxon>
        <taxon>Chlorophyta</taxon>
        <taxon>Mamiellophyceae</taxon>
        <taxon>Mamiellales</taxon>
        <taxon>Bathycoccaceae</taxon>
        <taxon>Bathycoccus</taxon>
    </lineage>
</organism>
<dbReference type="GeneID" id="19010927"/>
<dbReference type="EMBL" id="FO082262">
    <property type="protein sequence ID" value="CCO20362.1"/>
    <property type="molecule type" value="Genomic_DNA"/>
</dbReference>
<dbReference type="Proteomes" id="UP000198341">
    <property type="component" value="Chromosome 17"/>
</dbReference>
<dbReference type="EC" id="2.4.3.1" evidence="13"/>
<feature type="compositionally biased region" description="Low complexity" evidence="14">
    <location>
        <begin position="252"/>
        <end position="268"/>
    </location>
</feature>
<keyword evidence="16" id="KW-1185">Reference proteome</keyword>
<dbReference type="AlphaFoldDB" id="K8EQ38"/>
<evidence type="ECO:0000313" key="15">
    <source>
        <dbReference type="EMBL" id="CCO20362.1"/>
    </source>
</evidence>
<reference evidence="15 16" key="1">
    <citation type="submission" date="2011-10" db="EMBL/GenBank/DDBJ databases">
        <authorList>
            <person name="Genoscope - CEA"/>
        </authorList>
    </citation>
    <scope>NUCLEOTIDE SEQUENCE [LARGE SCALE GENOMIC DNA]</scope>
    <source>
        <strain evidence="15 16">RCC 1105</strain>
    </source>
</reference>
<keyword evidence="3 15" id="KW-0328">Glycosyltransferase</keyword>
<evidence type="ECO:0000256" key="11">
    <source>
        <dbReference type="ARBA" id="ARBA00023180"/>
    </source>
</evidence>
<feature type="compositionally biased region" description="Basic and acidic residues" evidence="14">
    <location>
        <begin position="78"/>
        <end position="118"/>
    </location>
</feature>
<feature type="compositionally biased region" description="Low complexity" evidence="14">
    <location>
        <begin position="150"/>
        <end position="166"/>
    </location>
</feature>
<dbReference type="RefSeq" id="XP_007508258.1">
    <property type="nucleotide sequence ID" value="XM_007508196.1"/>
</dbReference>
<feature type="compositionally biased region" description="Low complexity" evidence="14">
    <location>
        <begin position="675"/>
        <end position="688"/>
    </location>
</feature>
<evidence type="ECO:0000256" key="6">
    <source>
        <dbReference type="ARBA" id="ARBA00022968"/>
    </source>
</evidence>
<feature type="compositionally biased region" description="Low complexity" evidence="14">
    <location>
        <begin position="881"/>
        <end position="892"/>
    </location>
</feature>
<keyword evidence="4 15" id="KW-0808">Transferase</keyword>
<dbReference type="InterPro" id="IPR001675">
    <property type="entry name" value="Glyco_trans_29"/>
</dbReference>
<feature type="compositionally biased region" description="Acidic residues" evidence="14">
    <location>
        <begin position="119"/>
        <end position="132"/>
    </location>
</feature>
<evidence type="ECO:0000256" key="7">
    <source>
        <dbReference type="ARBA" id="ARBA00022989"/>
    </source>
</evidence>
<evidence type="ECO:0000256" key="3">
    <source>
        <dbReference type="ARBA" id="ARBA00022676"/>
    </source>
</evidence>
<keyword evidence="7" id="KW-1133">Transmembrane helix</keyword>
<dbReference type="InterPro" id="IPR038578">
    <property type="entry name" value="GT29-like_sf"/>
</dbReference>
<accession>K8EQ38</accession>
<dbReference type="OrthoDB" id="10264956at2759"/>
<name>K8EQ38_9CHLO</name>
<keyword evidence="9" id="KW-0472">Membrane</keyword>
<evidence type="ECO:0000256" key="14">
    <source>
        <dbReference type="SAM" id="MobiDB-lite"/>
    </source>
</evidence>
<keyword evidence="11" id="KW-0325">Glycoprotein</keyword>
<gene>
    <name evidence="15" type="ordered locus">Bathy17g00340</name>
</gene>
<sequence>MALLTRLNHQHTHRKKTRNKRLLPSKICICLTSVFILVVFSSSESFTSLKRERFKVFSISRNDVKALAGFGKGRAFTRQKEEETNERGQKRTLDDASLENHEYERKGVGVIEERLKFTDDDDDEEDNDEADKEENTRRSKQRRGKENIEENAASNAATLSTTSTANENEENANNKEKMSPRKIAFLSMPKQLSKKHLSAKSQAPQTLSEARVKLNEGLRHVKNEQKMRREITRSIKQHTTVAKRTAKFVGQRSSSDSSSGGSSSSESNSESEERRNEESNENDEGGERGGEQQHATTDDPQKMTEIDRLAWEINTKEFTKSKFPWADPFVVLCERYSRFLRNGVRYKTVPWANLVEDINAKYEADGQTITSNTEMLMVTFAIERLKEIHDEESRVRTKLEEIERKLIASARESSSKALERLKADSGMADVDDDDDGKENEGDKGAKDPALSTSRGGRPNGRNNKQYLVDEREFNEEFIPKVRKLAKALLKDVQWVHDEDSEEYKNMYATYDNFHKSHSSGERIDEKDIQVPKGVSLGEFEKRFLPENGQAYPSGKKKPSCALVGNSRALLANDRLGEQIDDHDVVMRLNQAPSKRFEKYVGHKTTHRLLNAKWTQAYKSNPYLQTEPNVTFVITRTDWLTYLRAAKVMANLKPNYFPKNAASSASFSSSEEEDNGASSNNNNNAIGGDTTAMDEFGDIVPVENSKMPSDEQDVDIAERVKQGMPTLRLLSRSAVDGAGDVLRALKQNLEIVRGKAYKGKASPSSGFLGFHLLRQFCDTLDVYGVGDDIAFTGAAWHYFETQHFQSSREFGAVPHHSFTLESDVMQLLDATEQIRHQRVHVDKETMQRLEFMKGAPIREIRAPQNLGRIANAQAKREQNKKAAASSERPSSSFGGSGGLSHAESSMMKRGYGSAKKRSGGSKAAASKKESSFTSSKLDSDSESADPLSGLV</sequence>
<evidence type="ECO:0000256" key="13">
    <source>
        <dbReference type="ARBA" id="ARBA00034329"/>
    </source>
</evidence>
<feature type="region of interest" description="Disordered" evidence="14">
    <location>
        <begin position="660"/>
        <end position="689"/>
    </location>
</feature>
<feature type="region of interest" description="Disordered" evidence="14">
    <location>
        <begin position="418"/>
        <end position="467"/>
    </location>
</feature>
<keyword evidence="5" id="KW-0812">Transmembrane</keyword>
<dbReference type="GO" id="GO:0003835">
    <property type="term" value="F:beta-galactoside alpha-2,6-sialyltransferase activity"/>
    <property type="evidence" value="ECO:0007669"/>
    <property type="project" value="UniProtKB-EC"/>
</dbReference>
<comment type="similarity">
    <text evidence="2">Belongs to the glycosyltransferase 29 family.</text>
</comment>
<dbReference type="KEGG" id="bpg:Bathy17g00340"/>
<evidence type="ECO:0000256" key="1">
    <source>
        <dbReference type="ARBA" id="ARBA00004447"/>
    </source>
</evidence>
<dbReference type="GO" id="GO:0032580">
    <property type="term" value="C:Golgi cisterna membrane"/>
    <property type="evidence" value="ECO:0007669"/>
    <property type="project" value="UniProtKB-SubCell"/>
</dbReference>
<feature type="region of interest" description="Disordered" evidence="14">
    <location>
        <begin position="78"/>
        <end position="180"/>
    </location>
</feature>
<evidence type="ECO:0000256" key="2">
    <source>
        <dbReference type="ARBA" id="ARBA00006003"/>
    </source>
</evidence>
<keyword evidence="8" id="KW-0333">Golgi apparatus</keyword>
<protein>
    <recommendedName>
        <fullName evidence="13">beta-galactoside alpha-(2,6)-sialyltransferase</fullName>
        <ecNumber evidence="13">2.4.3.1</ecNumber>
    </recommendedName>
</protein>
<evidence type="ECO:0000313" key="16">
    <source>
        <dbReference type="Proteomes" id="UP000198341"/>
    </source>
</evidence>
<feature type="region of interest" description="Disordered" evidence="14">
    <location>
        <begin position="872"/>
        <end position="950"/>
    </location>
</feature>
<evidence type="ECO:0000256" key="10">
    <source>
        <dbReference type="ARBA" id="ARBA00023157"/>
    </source>
</evidence>
<feature type="region of interest" description="Disordered" evidence="14">
    <location>
        <begin position="215"/>
        <end position="304"/>
    </location>
</feature>
<proteinExistence type="inferred from homology"/>
<dbReference type="PANTHER" id="PTHR46059">
    <property type="entry name" value="BETA-GALACTOSIDE ALPHA-2,6-SIALYLTRANSFERASE"/>
    <property type="match status" value="1"/>
</dbReference>
<comment type="subcellular location">
    <subcellularLocation>
        <location evidence="1">Golgi apparatus</location>
        <location evidence="1">Golgi stack membrane</location>
        <topology evidence="1">Single-pass type II membrane protein</topology>
    </subcellularLocation>
</comment>